<dbReference type="EMBL" id="JACJQY010000066">
    <property type="protein sequence ID" value="MBD2319814.1"/>
    <property type="molecule type" value="Genomic_DNA"/>
</dbReference>
<accession>A0ABR8CJP1</accession>
<evidence type="ECO:0000313" key="1">
    <source>
        <dbReference type="EMBL" id="MBD2319814.1"/>
    </source>
</evidence>
<name>A0ABR8CJP1_9CYAN</name>
<evidence type="ECO:0008006" key="3">
    <source>
        <dbReference type="Google" id="ProtNLM"/>
    </source>
</evidence>
<dbReference type="RefSeq" id="WP_190582203.1">
    <property type="nucleotide sequence ID" value="NZ_CAWPQU010000063.1"/>
</dbReference>
<dbReference type="Proteomes" id="UP000618445">
    <property type="component" value="Unassembled WGS sequence"/>
</dbReference>
<evidence type="ECO:0000313" key="2">
    <source>
        <dbReference type="Proteomes" id="UP000618445"/>
    </source>
</evidence>
<sequence length="76" mass="8763">MQQHPQWNSARLAFVSIFLIALTRVKTVNLAEIATGFSGKAKVESNYKRLQSFFRDFEVDYESITLMVRPLAEPKK</sequence>
<gene>
    <name evidence="1" type="ORF">H6G05_23615</name>
</gene>
<comment type="caution">
    <text evidence="1">The sequence shown here is derived from an EMBL/GenBank/DDBJ whole genome shotgun (WGS) entry which is preliminary data.</text>
</comment>
<reference evidence="1 2" key="1">
    <citation type="journal article" date="2020" name="ISME J.">
        <title>Comparative genomics reveals insights into cyanobacterial evolution and habitat adaptation.</title>
        <authorList>
            <person name="Chen M.Y."/>
            <person name="Teng W.K."/>
            <person name="Zhao L."/>
            <person name="Hu C.X."/>
            <person name="Zhou Y.K."/>
            <person name="Han B.P."/>
            <person name="Song L.R."/>
            <person name="Shu W.S."/>
        </authorList>
    </citation>
    <scope>NUCLEOTIDE SEQUENCE [LARGE SCALE GENOMIC DNA]</scope>
    <source>
        <strain evidence="1 2">FACHB-1050</strain>
    </source>
</reference>
<proteinExistence type="predicted"/>
<keyword evidence="2" id="KW-1185">Reference proteome</keyword>
<organism evidence="1 2">
    <name type="scientific">Phormidium tenue FACHB-1050</name>
    <dbReference type="NCBI Taxonomy" id="2692857"/>
    <lineage>
        <taxon>Bacteria</taxon>
        <taxon>Bacillati</taxon>
        <taxon>Cyanobacteriota</taxon>
        <taxon>Cyanophyceae</taxon>
        <taxon>Oscillatoriophycideae</taxon>
        <taxon>Oscillatoriales</taxon>
        <taxon>Oscillatoriaceae</taxon>
        <taxon>Phormidium</taxon>
    </lineage>
</organism>
<protein>
    <recommendedName>
        <fullName evidence="3">Transposase</fullName>
    </recommendedName>
</protein>